<reference evidence="4 5" key="1">
    <citation type="submission" date="2020-03" db="EMBL/GenBank/DDBJ databases">
        <title>Genomic Encyclopedia of Type Strains, Phase IV (KMG-IV): sequencing the most valuable type-strain genomes for metagenomic binning, comparative biology and taxonomic classification.</title>
        <authorList>
            <person name="Goeker M."/>
        </authorList>
    </citation>
    <scope>NUCLEOTIDE SEQUENCE [LARGE SCALE GENOMIC DNA]</scope>
    <source>
        <strain evidence="4 5">DSM 105096</strain>
    </source>
</reference>
<protein>
    <submittedName>
        <fullName evidence="4">Gluconolactonase</fullName>
        <ecNumber evidence="4">3.1.1.17</ecNumber>
    </submittedName>
</protein>
<gene>
    <name evidence="4" type="ORF">GGR27_002833</name>
</gene>
<dbReference type="EMBL" id="JAATJH010000004">
    <property type="protein sequence ID" value="NJC27320.1"/>
    <property type="molecule type" value="Genomic_DNA"/>
</dbReference>
<dbReference type="RefSeq" id="WP_168038296.1">
    <property type="nucleotide sequence ID" value="NZ_JAATJH010000004.1"/>
</dbReference>
<evidence type="ECO:0000259" key="3">
    <source>
        <dbReference type="Pfam" id="PF08450"/>
    </source>
</evidence>
<dbReference type="InterPro" id="IPR013658">
    <property type="entry name" value="SGL"/>
</dbReference>
<evidence type="ECO:0000313" key="5">
    <source>
        <dbReference type="Proteomes" id="UP000770785"/>
    </source>
</evidence>
<feature type="domain" description="SMP-30/Gluconolactonase/LRE-like region" evidence="3">
    <location>
        <begin position="84"/>
        <end position="353"/>
    </location>
</feature>
<dbReference type="PANTHER" id="PTHR47572:SF4">
    <property type="entry name" value="LACTONASE DRP35"/>
    <property type="match status" value="1"/>
</dbReference>
<dbReference type="EC" id="3.1.1.17" evidence="4"/>
<dbReference type="Proteomes" id="UP000770785">
    <property type="component" value="Unassembled WGS sequence"/>
</dbReference>
<dbReference type="PANTHER" id="PTHR47572">
    <property type="entry name" value="LIPOPROTEIN-RELATED"/>
    <property type="match status" value="1"/>
</dbReference>
<dbReference type="SUPFAM" id="SSF63829">
    <property type="entry name" value="Calcium-dependent phosphotriesterase"/>
    <property type="match status" value="1"/>
</dbReference>
<proteinExistence type="predicted"/>
<dbReference type="InterPro" id="IPR011042">
    <property type="entry name" value="6-blade_b-propeller_TolB-like"/>
</dbReference>
<sequence length="371" mass="40916">MQLRFLFSFLCLALLLCTCNAPASPALSRDARAQEPAKSTTAQAERNQAEDYEAYGSIEKFDDRLDAIIRPGERMDWLASGFNWSEGPVWVHEDGGYLLFSDVPENVIYKWAGGTTTTEYLRPSGFTGEYSKAREPGSNGLLIDPKDGKLILCQHGDRRVAKLNTPLGSPNTNFTTLAADLDGKRLNSPNDLAMDATGNIYFTDPPYGLNGQDEDPAKELDFNGVYRLDTDGEITVLTKDITRPNGIEVTPDDKFLIVSNSDAKSSFWNKYPLLDDGTIGPARLLMDVTDRRATEKGSPDGMVMHSTGHLFATGPGGVYVFHPDETLLGIIRTGQRTANCTLDTDEGYLYMTADSLLLRLPLLDMTNYLKE</sequence>
<keyword evidence="1 4" id="KW-0378">Hydrolase</keyword>
<evidence type="ECO:0000256" key="1">
    <source>
        <dbReference type="ARBA" id="ARBA00022801"/>
    </source>
</evidence>
<feature type="chain" id="PRO_5046521654" evidence="2">
    <location>
        <begin position="24"/>
        <end position="371"/>
    </location>
</feature>
<evidence type="ECO:0000256" key="2">
    <source>
        <dbReference type="SAM" id="SignalP"/>
    </source>
</evidence>
<dbReference type="GO" id="GO:0004341">
    <property type="term" value="F:gluconolactonase activity"/>
    <property type="evidence" value="ECO:0007669"/>
    <property type="project" value="UniProtKB-EC"/>
</dbReference>
<keyword evidence="2" id="KW-0732">Signal</keyword>
<dbReference type="InterPro" id="IPR051262">
    <property type="entry name" value="SMP-30/CGR1_Lactonase"/>
</dbReference>
<evidence type="ECO:0000313" key="4">
    <source>
        <dbReference type="EMBL" id="NJC27320.1"/>
    </source>
</evidence>
<dbReference type="Gene3D" id="2.120.10.30">
    <property type="entry name" value="TolB, C-terminal domain"/>
    <property type="match status" value="1"/>
</dbReference>
<accession>A0ABX0XE05</accession>
<comment type="caution">
    <text evidence="4">The sequence shown here is derived from an EMBL/GenBank/DDBJ whole genome shotgun (WGS) entry which is preliminary data.</text>
</comment>
<organism evidence="4 5">
    <name type="scientific">Neolewinella antarctica</name>
    <dbReference type="NCBI Taxonomy" id="442734"/>
    <lineage>
        <taxon>Bacteria</taxon>
        <taxon>Pseudomonadati</taxon>
        <taxon>Bacteroidota</taxon>
        <taxon>Saprospiria</taxon>
        <taxon>Saprospirales</taxon>
        <taxon>Lewinellaceae</taxon>
        <taxon>Neolewinella</taxon>
    </lineage>
</organism>
<feature type="signal peptide" evidence="2">
    <location>
        <begin position="1"/>
        <end position="23"/>
    </location>
</feature>
<keyword evidence="5" id="KW-1185">Reference proteome</keyword>
<dbReference type="Pfam" id="PF08450">
    <property type="entry name" value="SGL"/>
    <property type="match status" value="1"/>
</dbReference>
<name>A0ABX0XE05_9BACT</name>